<organism evidence="3">
    <name type="scientific">viral metagenome</name>
    <dbReference type="NCBI Taxonomy" id="1070528"/>
    <lineage>
        <taxon>unclassified sequences</taxon>
        <taxon>metagenomes</taxon>
        <taxon>organismal metagenomes</taxon>
    </lineage>
</organism>
<name>A0A6C0IK29_9ZZZZ</name>
<dbReference type="InterPro" id="IPR051685">
    <property type="entry name" value="Ycf3/AcsC/BcsC/TPR_MFPF"/>
</dbReference>
<dbReference type="SMART" id="SM00028">
    <property type="entry name" value="TPR"/>
    <property type="match status" value="4"/>
</dbReference>
<proteinExistence type="predicted"/>
<accession>A0A6C0IK29</accession>
<protein>
    <submittedName>
        <fullName evidence="3">Uncharacterized protein</fullName>
    </submittedName>
</protein>
<keyword evidence="1" id="KW-0677">Repeat</keyword>
<dbReference type="PANTHER" id="PTHR44943">
    <property type="entry name" value="CELLULOSE SYNTHASE OPERON PROTEIN C"/>
    <property type="match status" value="1"/>
</dbReference>
<evidence type="ECO:0000256" key="1">
    <source>
        <dbReference type="ARBA" id="ARBA00022737"/>
    </source>
</evidence>
<dbReference type="Gene3D" id="1.25.40.10">
    <property type="entry name" value="Tetratricopeptide repeat domain"/>
    <property type="match status" value="2"/>
</dbReference>
<evidence type="ECO:0000313" key="3">
    <source>
        <dbReference type="EMBL" id="QHT91873.1"/>
    </source>
</evidence>
<evidence type="ECO:0000256" key="2">
    <source>
        <dbReference type="ARBA" id="ARBA00022803"/>
    </source>
</evidence>
<dbReference type="Pfam" id="PF13181">
    <property type="entry name" value="TPR_8"/>
    <property type="match status" value="4"/>
</dbReference>
<dbReference type="AlphaFoldDB" id="A0A6C0IK29"/>
<dbReference type="PROSITE" id="PS50005">
    <property type="entry name" value="TPR"/>
    <property type="match status" value="1"/>
</dbReference>
<reference evidence="3" key="1">
    <citation type="journal article" date="2020" name="Nature">
        <title>Giant virus diversity and host interactions through global metagenomics.</title>
        <authorList>
            <person name="Schulz F."/>
            <person name="Roux S."/>
            <person name="Paez-Espino D."/>
            <person name="Jungbluth S."/>
            <person name="Walsh D.A."/>
            <person name="Denef V.J."/>
            <person name="McMahon K.D."/>
            <person name="Konstantinidis K.T."/>
            <person name="Eloe-Fadrosh E.A."/>
            <person name="Kyrpides N.C."/>
            <person name="Woyke T."/>
        </authorList>
    </citation>
    <scope>NUCLEOTIDE SEQUENCE</scope>
    <source>
        <strain evidence="3">GVMAG-M-3300023184-86</strain>
    </source>
</reference>
<dbReference type="SUPFAM" id="SSF53756">
    <property type="entry name" value="UDP-Glycosyltransferase/glycogen phosphorylase"/>
    <property type="match status" value="1"/>
</dbReference>
<dbReference type="EMBL" id="MN740171">
    <property type="protein sequence ID" value="QHT91873.1"/>
    <property type="molecule type" value="Genomic_DNA"/>
</dbReference>
<dbReference type="PANTHER" id="PTHR44943:SF8">
    <property type="entry name" value="TPR REPEAT-CONTAINING PROTEIN MJ0263"/>
    <property type="match status" value="1"/>
</dbReference>
<dbReference type="SUPFAM" id="SSF81901">
    <property type="entry name" value="HCP-like"/>
    <property type="match status" value="1"/>
</dbReference>
<dbReference type="Gene3D" id="3.40.50.2000">
    <property type="entry name" value="Glycogen Phosphorylase B"/>
    <property type="match status" value="1"/>
</dbReference>
<keyword evidence="2" id="KW-0802">TPR repeat</keyword>
<dbReference type="InterPro" id="IPR011990">
    <property type="entry name" value="TPR-like_helical_dom_sf"/>
</dbReference>
<dbReference type="InterPro" id="IPR019734">
    <property type="entry name" value="TPR_rpt"/>
</dbReference>
<sequence>MEDNICYIPVSIGELFDKYTILQIKQTRIKDQKKIAIVEKELSYLKEFIDKYNLEETIVHELKEINETLWTIEDKIREKEKEHKFDEEFVKLARNVYITNDKRCETKNKINTILKSGLQEVKSYSKYTNDNNNEIINIGINNPNPKPKTKSQQIEELNKQNEKLSNTFNYNELVNNYNKIIDLDPQNRNKYLQKIGEIYEKQTNFEKAIEYYEKVLKNEKYDISTIGVLSNQVGVCYHNLKKYELAISYFKKVLLIKEINDVYCNIATCYVAMKNYKEAEFFLLKSYKLNNNDIKTNNSLGNIYYYIKKYDKSIEYYTKNKNNEDNYEHKYNLSFAYLAGKKFKQGYTLYENRLKANNINKQTGVKERVDIPGLQYWNGKDICNRLLIVYEQGIGDNIQYYRFIIELSEKYPNMKIDYFCKKGISYLFNTYNNIQIIENVNIPDYDYTIFIMSLPKILDLKTIEPNKVNYIKTNEEKLLFWKRKTSSLKRFKVGVVYNGLLSSFIEKYIPLQEYEKLCDLNIDLICIHRKSEVENDLKNINFRDKIIHYSIDKDVPFEDTIHLLQNIDLLITVDTYIVHLAGILNVKTWLLLGTSEWRWSDDKNKTYWYDSVELIRTKEKEELKDLIKTVKTKLIEVLKTYTPSIDIDLQENTMADELDEERTGLNDLDLGWCQGYMGLKYHMEEALIESNLNPLTANPYTPIALFSKKYYNDINELNHNKKYDYCFIGSINSCYERRRWVIDFAKKNFTINSIFINTDDNLNWELLGAFDYSKLKLGFCPKSNHDPESKAVQYRVVKENIYYFETMCQSKFILCPAGDSSWSFRFYETLMCKSIPIVESWHHTYRTKEEANIKYNYVLFNDTEKDILYDDYVNENTIIFENNHLINYK</sequence>